<evidence type="ECO:0000259" key="3">
    <source>
        <dbReference type="Pfam" id="PF05670"/>
    </source>
</evidence>
<gene>
    <name evidence="4" type="ORF">TTHERM_00727580</name>
</gene>
<dbReference type="OrthoDB" id="200398at2759"/>
<evidence type="ECO:0000256" key="2">
    <source>
        <dbReference type="SAM" id="MobiDB-lite"/>
    </source>
</evidence>
<dbReference type="PANTHER" id="PTHR13049">
    <property type="entry name" value="DUF814-RELATED"/>
    <property type="match status" value="1"/>
</dbReference>
<dbReference type="STRING" id="312017.I7LWN1"/>
<dbReference type="RefSeq" id="XP_001022643.1">
    <property type="nucleotide sequence ID" value="XM_001022643.3"/>
</dbReference>
<dbReference type="GeneID" id="7846284"/>
<evidence type="ECO:0000313" key="4">
    <source>
        <dbReference type="EMBL" id="EAS02398.1"/>
    </source>
</evidence>
<dbReference type="eggNOG" id="KOG3272">
    <property type="taxonomic scope" value="Eukaryota"/>
</dbReference>
<proteinExistence type="inferred from homology"/>
<accession>I7LWN1</accession>
<feature type="region of interest" description="Disordered" evidence="2">
    <location>
        <begin position="161"/>
        <end position="207"/>
    </location>
</feature>
<dbReference type="PANTHER" id="PTHR13049:SF2">
    <property type="entry name" value="COILED-COIL DOMAIN-CONTAINING PROTEIN 25"/>
    <property type="match status" value="1"/>
</dbReference>
<dbReference type="HOGENOM" id="CLU_076656_0_0_1"/>
<protein>
    <submittedName>
        <fullName evidence="4">Coiled-coil protein</fullName>
    </submittedName>
</protein>
<evidence type="ECO:0000313" key="5">
    <source>
        <dbReference type="Proteomes" id="UP000009168"/>
    </source>
</evidence>
<comment type="similarity">
    <text evidence="1">Belongs to the CCDC25 family.</text>
</comment>
<dbReference type="Pfam" id="PF05670">
    <property type="entry name" value="NFACT-R_1"/>
    <property type="match status" value="1"/>
</dbReference>
<name>I7LWN1_TETTS</name>
<sequence length="207" mass="24975">MVFYYTSSDGHLLYMGRDKFENEELIKYGWDEDIWFHVDDLSSAHVYLRLNEGEEWTNIDEKLIQECCQLVKENSIQGKKKDKVDIVYTPWSNLHKTNNMEVGAIGFHSENLRKKVRDITRDKDIVKAIIKTEREEEKPDFRDLKEKHILELKRKRFKEFKEQQKKEDEENKQKLLEKQSKNYNYLNENKEMMTSNKNAPDDDEDFI</sequence>
<dbReference type="AlphaFoldDB" id="I7LWN1"/>
<dbReference type="InParanoid" id="I7LWN1"/>
<feature type="compositionally biased region" description="Polar residues" evidence="2">
    <location>
        <begin position="183"/>
        <end position="198"/>
    </location>
</feature>
<keyword evidence="5" id="KW-1185">Reference proteome</keyword>
<dbReference type="EMBL" id="GG662537">
    <property type="protein sequence ID" value="EAS02398.1"/>
    <property type="molecule type" value="Genomic_DNA"/>
</dbReference>
<dbReference type="InterPro" id="IPR039730">
    <property type="entry name" value="Jlp2/Ccd25"/>
</dbReference>
<dbReference type="OMA" id="YHDEKAV"/>
<evidence type="ECO:0000256" key="1">
    <source>
        <dbReference type="ARBA" id="ARBA00008998"/>
    </source>
</evidence>
<organism evidence="4 5">
    <name type="scientific">Tetrahymena thermophila (strain SB210)</name>
    <dbReference type="NCBI Taxonomy" id="312017"/>
    <lineage>
        <taxon>Eukaryota</taxon>
        <taxon>Sar</taxon>
        <taxon>Alveolata</taxon>
        <taxon>Ciliophora</taxon>
        <taxon>Intramacronucleata</taxon>
        <taxon>Oligohymenophorea</taxon>
        <taxon>Hymenostomatida</taxon>
        <taxon>Tetrahymenina</taxon>
        <taxon>Tetrahymenidae</taxon>
        <taxon>Tetrahymena</taxon>
    </lineage>
</organism>
<dbReference type="InterPro" id="IPR008532">
    <property type="entry name" value="NFACT_RNA-bd"/>
</dbReference>
<dbReference type="Proteomes" id="UP000009168">
    <property type="component" value="Unassembled WGS sequence"/>
</dbReference>
<dbReference type="KEGG" id="tet:TTHERM_00727580"/>
<feature type="compositionally biased region" description="Basic and acidic residues" evidence="2">
    <location>
        <begin position="161"/>
        <end position="180"/>
    </location>
</feature>
<reference evidence="5" key="1">
    <citation type="journal article" date="2006" name="PLoS Biol.">
        <title>Macronuclear genome sequence of the ciliate Tetrahymena thermophila, a model eukaryote.</title>
        <authorList>
            <person name="Eisen J.A."/>
            <person name="Coyne R.S."/>
            <person name="Wu M."/>
            <person name="Wu D."/>
            <person name="Thiagarajan M."/>
            <person name="Wortman J.R."/>
            <person name="Badger J.H."/>
            <person name="Ren Q."/>
            <person name="Amedeo P."/>
            <person name="Jones K.M."/>
            <person name="Tallon L.J."/>
            <person name="Delcher A.L."/>
            <person name="Salzberg S.L."/>
            <person name="Silva J.C."/>
            <person name="Haas B.J."/>
            <person name="Majoros W.H."/>
            <person name="Farzad M."/>
            <person name="Carlton J.M."/>
            <person name="Smith R.K. Jr."/>
            <person name="Garg J."/>
            <person name="Pearlman R.E."/>
            <person name="Karrer K.M."/>
            <person name="Sun L."/>
            <person name="Manning G."/>
            <person name="Elde N.C."/>
            <person name="Turkewitz A.P."/>
            <person name="Asai D.J."/>
            <person name="Wilkes D.E."/>
            <person name="Wang Y."/>
            <person name="Cai H."/>
            <person name="Collins K."/>
            <person name="Stewart B.A."/>
            <person name="Lee S.R."/>
            <person name="Wilamowska K."/>
            <person name="Weinberg Z."/>
            <person name="Ruzzo W.L."/>
            <person name="Wloga D."/>
            <person name="Gaertig J."/>
            <person name="Frankel J."/>
            <person name="Tsao C.-C."/>
            <person name="Gorovsky M.A."/>
            <person name="Keeling P.J."/>
            <person name="Waller R.F."/>
            <person name="Patron N.J."/>
            <person name="Cherry J.M."/>
            <person name="Stover N.A."/>
            <person name="Krieger C.J."/>
            <person name="del Toro C."/>
            <person name="Ryder H.F."/>
            <person name="Williamson S.C."/>
            <person name="Barbeau R.A."/>
            <person name="Hamilton E.P."/>
            <person name="Orias E."/>
        </authorList>
    </citation>
    <scope>NUCLEOTIDE SEQUENCE [LARGE SCALE GENOMIC DNA]</scope>
    <source>
        <strain evidence="5">SB210</strain>
    </source>
</reference>
<feature type="domain" description="NFACT RNA-binding" evidence="3">
    <location>
        <begin position="1"/>
        <end position="108"/>
    </location>
</feature>